<dbReference type="PANTHER" id="PTHR35370:SF1">
    <property type="entry name" value="TYPE VI SECRETION SYSTEM COMPONENT TSSF1"/>
    <property type="match status" value="1"/>
</dbReference>
<organism evidence="1 2">
    <name type="scientific">Desulfosarcina widdelii</name>
    <dbReference type="NCBI Taxonomy" id="947919"/>
    <lineage>
        <taxon>Bacteria</taxon>
        <taxon>Pseudomonadati</taxon>
        <taxon>Thermodesulfobacteriota</taxon>
        <taxon>Desulfobacteria</taxon>
        <taxon>Desulfobacterales</taxon>
        <taxon>Desulfosarcinaceae</taxon>
        <taxon>Desulfosarcina</taxon>
    </lineage>
</organism>
<reference evidence="1 2" key="1">
    <citation type="submission" date="2019-11" db="EMBL/GenBank/DDBJ databases">
        <title>Comparative genomics of hydrocarbon-degrading Desulfosarcina strains.</title>
        <authorList>
            <person name="Watanabe M."/>
            <person name="Kojima H."/>
            <person name="Fukui M."/>
        </authorList>
    </citation>
    <scope>NUCLEOTIDE SEQUENCE [LARGE SCALE GENOMIC DNA]</scope>
    <source>
        <strain evidence="1 2">PP31</strain>
    </source>
</reference>
<dbReference type="InterPro" id="IPR010272">
    <property type="entry name" value="T6SS_TssF"/>
</dbReference>
<dbReference type="Pfam" id="PF05947">
    <property type="entry name" value="T6SS_TssF"/>
    <property type="match status" value="1"/>
</dbReference>
<dbReference type="PANTHER" id="PTHR35370">
    <property type="entry name" value="CYTOPLASMIC PROTEIN-RELATED-RELATED"/>
    <property type="match status" value="1"/>
</dbReference>
<dbReference type="PIRSF" id="PIRSF028304">
    <property type="entry name" value="UCP028304"/>
    <property type="match status" value="1"/>
</dbReference>
<keyword evidence="2" id="KW-1185">Reference proteome</keyword>
<dbReference type="RefSeq" id="WP_155302415.1">
    <property type="nucleotide sequence ID" value="NZ_AP021875.1"/>
</dbReference>
<dbReference type="Proteomes" id="UP000427769">
    <property type="component" value="Chromosome"/>
</dbReference>
<dbReference type="KEGG" id="dwd:DSCW_07130"/>
<accession>A0A5K7YVF7</accession>
<gene>
    <name evidence="1" type="ORF">DSCW_07130</name>
</gene>
<protein>
    <submittedName>
        <fullName evidence="1">Type VI secretion system protein</fullName>
    </submittedName>
</protein>
<proteinExistence type="predicted"/>
<dbReference type="EMBL" id="AP021875">
    <property type="protein sequence ID" value="BBO73296.1"/>
    <property type="molecule type" value="Genomic_DNA"/>
</dbReference>
<dbReference type="AlphaFoldDB" id="A0A5K7YVF7"/>
<dbReference type="NCBIfam" id="TIGR03359">
    <property type="entry name" value="VI_chp_6"/>
    <property type="match status" value="1"/>
</dbReference>
<evidence type="ECO:0000313" key="1">
    <source>
        <dbReference type="EMBL" id="BBO73296.1"/>
    </source>
</evidence>
<sequence length="601" mass="68799">MEDRLLDYYERELTFIREMGAEFAKKYPKIAGRLLLEGDKCEDPHTERLIEAFALISGRIHKKIDDDFPEITESLLNIIYPHYINPVPSMSIVRFDPIKQNIQEGGYLIDKGATLFSKPVQGVPCRFSTTQDVRIWPVEVKDARIKEPKKLIKGAVQVIEIDMQAYNKLSISKIDWRSLRFFLNGPHQHVFHLYELILNHICHIECEFSNPDGSLSLKEIGTSSILPVGFADEEGMLPYSKRSFPGYLLLFEYFCFPEKFLFFEINELERLKKEKTGDRVTLRMYLNRMGKSDLVVNADTFLLNATPVANLFQRIAEPIRVEHRKTEYPVVPDVRRPNATEVYTVDQVTASLSGGAGAQKEYRPFYSMRHHLGDDGIAEDQTFWHLQRRPSGKKGDRGTEVFLSFSDLNLKPSDPTEDVLTVRVTCTNRDLPSRLPFGDAAGDFNMETAAPVSKISCILKPTPTRRPFLGSALQWRLVSHFSLNYMSLVEGGEQALKEILRLYDFNNSLATQQMIGGIVSVDSRHITKRIKRSFCRGVEVTITFDEDKYVGTGIFLFASVLERFLSQYVSVNSFSQLIMKTLQREEPVKIWPPRSGNQILI</sequence>
<evidence type="ECO:0000313" key="2">
    <source>
        <dbReference type="Proteomes" id="UP000427769"/>
    </source>
</evidence>
<dbReference type="OrthoDB" id="9763676at2"/>
<name>A0A5K7YVF7_9BACT</name>